<dbReference type="EMBL" id="BMMZ01000001">
    <property type="protein sequence ID" value="GGL48963.1"/>
    <property type="molecule type" value="Genomic_DNA"/>
</dbReference>
<name>A0A917S2N7_9ACTN</name>
<gene>
    <name evidence="2" type="ORF">GCM10011575_03790</name>
</gene>
<accession>A0A917S2N7</accession>
<comment type="caution">
    <text evidence="2">The sequence shown here is derived from an EMBL/GenBank/DDBJ whole genome shotgun (WGS) entry which is preliminary data.</text>
</comment>
<feature type="compositionally biased region" description="Basic and acidic residues" evidence="1">
    <location>
        <begin position="17"/>
        <end position="34"/>
    </location>
</feature>
<keyword evidence="3" id="KW-1185">Reference proteome</keyword>
<dbReference type="AlphaFoldDB" id="A0A917S2N7"/>
<feature type="region of interest" description="Disordered" evidence="1">
    <location>
        <begin position="1"/>
        <end position="102"/>
    </location>
</feature>
<reference evidence="2" key="2">
    <citation type="submission" date="2020-09" db="EMBL/GenBank/DDBJ databases">
        <authorList>
            <person name="Sun Q."/>
            <person name="Zhou Y."/>
        </authorList>
    </citation>
    <scope>NUCLEOTIDE SEQUENCE</scope>
    <source>
        <strain evidence="2">CGMCC 4.7306</strain>
    </source>
</reference>
<sequence length="102" mass="11405">MRGVQHDGTDRIATADGSDRRRPVGNPDEHDRIRSLAADGSTDLLDELRLTGDRDRHLPRSGDQRRPAQGHQHQADGQGGCDRCEDGPADRRRIHVIRHDDS</sequence>
<evidence type="ECO:0000313" key="2">
    <source>
        <dbReference type="EMBL" id="GGL48963.1"/>
    </source>
</evidence>
<feature type="compositionally biased region" description="Basic and acidic residues" evidence="1">
    <location>
        <begin position="82"/>
        <end position="102"/>
    </location>
</feature>
<dbReference type="Proteomes" id="UP000613840">
    <property type="component" value="Unassembled WGS sequence"/>
</dbReference>
<protein>
    <submittedName>
        <fullName evidence="2">Uncharacterized protein</fullName>
    </submittedName>
</protein>
<proteinExistence type="predicted"/>
<evidence type="ECO:0000256" key="1">
    <source>
        <dbReference type="SAM" id="MobiDB-lite"/>
    </source>
</evidence>
<evidence type="ECO:0000313" key="3">
    <source>
        <dbReference type="Proteomes" id="UP000613840"/>
    </source>
</evidence>
<feature type="compositionally biased region" description="Basic and acidic residues" evidence="1">
    <location>
        <begin position="46"/>
        <end position="66"/>
    </location>
</feature>
<reference evidence="2" key="1">
    <citation type="journal article" date="2014" name="Int. J. Syst. Evol. Microbiol.">
        <title>Complete genome sequence of Corynebacterium casei LMG S-19264T (=DSM 44701T), isolated from a smear-ripened cheese.</title>
        <authorList>
            <consortium name="US DOE Joint Genome Institute (JGI-PGF)"/>
            <person name="Walter F."/>
            <person name="Albersmeier A."/>
            <person name="Kalinowski J."/>
            <person name="Ruckert C."/>
        </authorList>
    </citation>
    <scope>NUCLEOTIDE SEQUENCE</scope>
    <source>
        <strain evidence="2">CGMCC 4.7306</strain>
    </source>
</reference>
<feature type="compositionally biased region" description="Basic and acidic residues" evidence="1">
    <location>
        <begin position="1"/>
        <end position="10"/>
    </location>
</feature>
<organism evidence="2 3">
    <name type="scientific">Microlunatus endophyticus</name>
    <dbReference type="NCBI Taxonomy" id="1716077"/>
    <lineage>
        <taxon>Bacteria</taxon>
        <taxon>Bacillati</taxon>
        <taxon>Actinomycetota</taxon>
        <taxon>Actinomycetes</taxon>
        <taxon>Propionibacteriales</taxon>
        <taxon>Propionibacteriaceae</taxon>
        <taxon>Microlunatus</taxon>
    </lineage>
</organism>